<evidence type="ECO:0000313" key="2">
    <source>
        <dbReference type="EMBL" id="PGH08241.1"/>
    </source>
</evidence>
<name>A0A2B7XHI6_9EURO</name>
<reference evidence="2 3" key="1">
    <citation type="submission" date="2017-10" db="EMBL/GenBank/DDBJ databases">
        <title>Comparative genomics in systemic dimorphic fungi from Ajellomycetaceae.</title>
        <authorList>
            <person name="Munoz J.F."/>
            <person name="Mcewen J.G."/>
            <person name="Clay O.K."/>
            <person name="Cuomo C.A."/>
        </authorList>
    </citation>
    <scope>NUCLEOTIDE SEQUENCE [LARGE SCALE GENOMIC DNA]</scope>
    <source>
        <strain evidence="2 3">UAMH130</strain>
    </source>
</reference>
<comment type="caution">
    <text evidence="2">The sequence shown here is derived from an EMBL/GenBank/DDBJ whole genome shotgun (WGS) entry which is preliminary data.</text>
</comment>
<evidence type="ECO:0000256" key="1">
    <source>
        <dbReference type="SAM" id="SignalP"/>
    </source>
</evidence>
<dbReference type="EMBL" id="PDNC01000010">
    <property type="protein sequence ID" value="PGH08241.1"/>
    <property type="molecule type" value="Genomic_DNA"/>
</dbReference>
<feature type="chain" id="PRO_5012021709" description="Lysine-specific metallo-endopeptidase domain-containing protein" evidence="1">
    <location>
        <begin position="19"/>
        <end position="534"/>
    </location>
</feature>
<gene>
    <name evidence="2" type="ORF">GX51_01395</name>
</gene>
<accession>A0A2B7XHI6</accession>
<protein>
    <recommendedName>
        <fullName evidence="4">Lysine-specific metallo-endopeptidase domain-containing protein</fullName>
    </recommendedName>
</protein>
<proteinExistence type="predicted"/>
<dbReference type="OrthoDB" id="2142213at2759"/>
<keyword evidence="1" id="KW-0732">Signal</keyword>
<sequence>MGLVTVLSQFILLGLASAQVIKDPLMKRVRDLDAEIADALPAPQKYSLKKWPEEDIRRRGMPPDTAWSGSLYDPESRFYCPDDFSIYNVTFPDCPEPWLVGHCAKAEMDRDATMNLIARLPSGARAAISDFLAPAMDPPGAVIQYFRGNSGYMAGIFRPADAIKMLAALMVRGYPGIPLDEFEKAVAADTCVGDEPAVNNLKNDGDYRRAIESGLTIAAYLKINAQPPLDASCMKNQLNLLNPILNKLWDAKTGCPNKVPPNLIQYKSILFPNGLGELGSDPLSGAKPTEITQWAKSDGVPEHCWKMSQREKNGGIVSCTADRLDVYNVTYSDCPDQDPWAICRCNDAQESVDTMAEKFGKVPAGLRSRVRHLIAFADETAGGLRVGPWNIIAVYGEVKDSVYLHESSHCTDRDFSTSEAFLKTKDLDTCWPSDYSKSSDRELFAEASVAYIYDKSGKTLLERGYDPSCLANLLKALGEHAGSEYEKGSKCFKREPNSEIVFPEDEEAAAAAGNMKAATTHPELDGNLEIETFA</sequence>
<feature type="signal peptide" evidence="1">
    <location>
        <begin position="1"/>
        <end position="18"/>
    </location>
</feature>
<evidence type="ECO:0000313" key="3">
    <source>
        <dbReference type="Proteomes" id="UP000224080"/>
    </source>
</evidence>
<dbReference type="Proteomes" id="UP000224080">
    <property type="component" value="Unassembled WGS sequence"/>
</dbReference>
<evidence type="ECO:0008006" key="4">
    <source>
        <dbReference type="Google" id="ProtNLM"/>
    </source>
</evidence>
<keyword evidence="3" id="KW-1185">Reference proteome</keyword>
<dbReference type="AlphaFoldDB" id="A0A2B7XHI6"/>
<organism evidence="2 3">
    <name type="scientific">Blastomyces parvus</name>
    <dbReference type="NCBI Taxonomy" id="2060905"/>
    <lineage>
        <taxon>Eukaryota</taxon>
        <taxon>Fungi</taxon>
        <taxon>Dikarya</taxon>
        <taxon>Ascomycota</taxon>
        <taxon>Pezizomycotina</taxon>
        <taxon>Eurotiomycetes</taxon>
        <taxon>Eurotiomycetidae</taxon>
        <taxon>Onygenales</taxon>
        <taxon>Ajellomycetaceae</taxon>
        <taxon>Blastomyces</taxon>
    </lineage>
</organism>
<dbReference type="STRING" id="2060905.A0A2B7XHI6"/>